<evidence type="ECO:0000256" key="5">
    <source>
        <dbReference type="ARBA" id="ARBA00023054"/>
    </source>
</evidence>
<keyword evidence="3 7" id="KW-0547">Nucleotide-binding</keyword>
<dbReference type="SUPFAM" id="SSF57997">
    <property type="entry name" value="Tropomyosin"/>
    <property type="match status" value="1"/>
</dbReference>
<gene>
    <name evidence="7 10" type="primary">smc</name>
    <name evidence="10" type="ORF">CK797_01005</name>
</gene>
<comment type="function">
    <text evidence="7">Required for chromosome condensation and partitioning.</text>
</comment>
<feature type="region of interest" description="Disordered" evidence="8">
    <location>
        <begin position="404"/>
        <end position="445"/>
    </location>
</feature>
<dbReference type="InterPro" id="IPR010935">
    <property type="entry name" value="SMC_hinge"/>
</dbReference>
<evidence type="ECO:0000256" key="2">
    <source>
        <dbReference type="ARBA" id="ARBA00022490"/>
    </source>
</evidence>
<dbReference type="InterPro" id="IPR027417">
    <property type="entry name" value="P-loop_NTPase"/>
</dbReference>
<dbReference type="SUPFAM" id="SSF75553">
    <property type="entry name" value="Smc hinge domain"/>
    <property type="match status" value="1"/>
</dbReference>
<feature type="coiled-coil region" evidence="7">
    <location>
        <begin position="679"/>
        <end position="762"/>
    </location>
</feature>
<comment type="caution">
    <text evidence="10">The sequence shown here is derived from an EMBL/GenBank/DDBJ whole genome shotgun (WGS) entry which is preliminary data.</text>
</comment>
<dbReference type="SUPFAM" id="SSF52540">
    <property type="entry name" value="P-loop containing nucleoside triphosphate hydrolases"/>
    <property type="match status" value="1"/>
</dbReference>
<dbReference type="GO" id="GO:0005694">
    <property type="term" value="C:chromosome"/>
    <property type="evidence" value="ECO:0007669"/>
    <property type="project" value="InterPro"/>
</dbReference>
<dbReference type="GO" id="GO:0007062">
    <property type="term" value="P:sister chromatid cohesion"/>
    <property type="evidence" value="ECO:0007669"/>
    <property type="project" value="InterPro"/>
</dbReference>
<dbReference type="Gene3D" id="1.20.1060.20">
    <property type="match status" value="1"/>
</dbReference>
<dbReference type="Gene3D" id="3.30.70.1620">
    <property type="match status" value="1"/>
</dbReference>
<dbReference type="GO" id="GO:0005737">
    <property type="term" value="C:cytoplasm"/>
    <property type="evidence" value="ECO:0007669"/>
    <property type="project" value="UniProtKB-SubCell"/>
</dbReference>
<evidence type="ECO:0000313" key="11">
    <source>
        <dbReference type="Proteomes" id="UP000239920"/>
    </source>
</evidence>
<dbReference type="EMBL" id="PNFV01000001">
    <property type="protein sequence ID" value="PMB83402.1"/>
    <property type="molecule type" value="Genomic_DNA"/>
</dbReference>
<evidence type="ECO:0000313" key="10">
    <source>
        <dbReference type="EMBL" id="PMB83402.1"/>
    </source>
</evidence>
<feature type="compositionally biased region" description="Low complexity" evidence="8">
    <location>
        <begin position="337"/>
        <end position="350"/>
    </location>
</feature>
<dbReference type="PANTHER" id="PTHR43977">
    <property type="entry name" value="STRUCTURAL MAINTENANCE OF CHROMOSOMES PROTEIN 3"/>
    <property type="match status" value="1"/>
</dbReference>
<accession>A0A2J6NQ06</accession>
<dbReference type="Gene3D" id="3.40.50.300">
    <property type="entry name" value="P-loop containing nucleotide triphosphate hydrolases"/>
    <property type="match status" value="2"/>
</dbReference>
<evidence type="ECO:0000256" key="4">
    <source>
        <dbReference type="ARBA" id="ARBA00022840"/>
    </source>
</evidence>
<evidence type="ECO:0000259" key="9">
    <source>
        <dbReference type="SMART" id="SM00968"/>
    </source>
</evidence>
<comment type="similarity">
    <text evidence="7">Belongs to the SMC family.</text>
</comment>
<comment type="domain">
    <text evidence="7">Contains large globular domains required for ATP hydrolysis at each terminus and a third globular domain forming a flexible hinge near the middle of the molecule. These domains are separated by coiled-coil structures.</text>
</comment>
<dbReference type="FunFam" id="3.40.50.300:FF:000901">
    <property type="entry name" value="Chromosome partition protein Smc"/>
    <property type="match status" value="1"/>
</dbReference>
<evidence type="ECO:0000256" key="6">
    <source>
        <dbReference type="ARBA" id="ARBA00023125"/>
    </source>
</evidence>
<feature type="domain" description="SMC hinge" evidence="9">
    <location>
        <begin position="519"/>
        <end position="637"/>
    </location>
</feature>
<organism evidence="10 11">
    <name type="scientific">Limosilactobacillus pontis</name>
    <dbReference type="NCBI Taxonomy" id="35787"/>
    <lineage>
        <taxon>Bacteria</taxon>
        <taxon>Bacillati</taxon>
        <taxon>Bacillota</taxon>
        <taxon>Bacilli</taxon>
        <taxon>Lactobacillales</taxon>
        <taxon>Lactobacillaceae</taxon>
        <taxon>Limosilactobacillus</taxon>
    </lineage>
</organism>
<keyword evidence="4 7" id="KW-0067">ATP-binding</keyword>
<feature type="coiled-coil region" evidence="7">
    <location>
        <begin position="791"/>
        <end position="839"/>
    </location>
</feature>
<feature type="coiled-coil region" evidence="7">
    <location>
        <begin position="875"/>
        <end position="909"/>
    </location>
</feature>
<feature type="region of interest" description="Disordered" evidence="8">
    <location>
        <begin position="331"/>
        <end position="352"/>
    </location>
</feature>
<dbReference type="GO" id="GO:0005524">
    <property type="term" value="F:ATP binding"/>
    <property type="evidence" value="ECO:0007669"/>
    <property type="project" value="UniProtKB-UniRule"/>
</dbReference>
<feature type="compositionally biased region" description="Polar residues" evidence="8">
    <location>
        <begin position="435"/>
        <end position="445"/>
    </location>
</feature>
<evidence type="ECO:0000256" key="8">
    <source>
        <dbReference type="SAM" id="MobiDB-lite"/>
    </source>
</evidence>
<dbReference type="GO" id="GO:0007059">
    <property type="term" value="P:chromosome segregation"/>
    <property type="evidence" value="ECO:0007669"/>
    <property type="project" value="UniProtKB-UniRule"/>
</dbReference>
<feature type="binding site" evidence="7">
    <location>
        <begin position="32"/>
        <end position="39"/>
    </location>
    <ligand>
        <name>ATP</name>
        <dbReference type="ChEBI" id="CHEBI:30616"/>
    </ligand>
</feature>
<protein>
    <recommendedName>
        <fullName evidence="7">Chromosome partition protein Smc</fullName>
    </recommendedName>
</protein>
<dbReference type="InterPro" id="IPR024704">
    <property type="entry name" value="SMC"/>
</dbReference>
<dbReference type="NCBIfam" id="TIGR02168">
    <property type="entry name" value="SMC_prok_B"/>
    <property type="match status" value="1"/>
</dbReference>
<dbReference type="PIRSF" id="PIRSF005719">
    <property type="entry name" value="SMC"/>
    <property type="match status" value="1"/>
</dbReference>
<dbReference type="RefSeq" id="WP_104687962.1">
    <property type="nucleotide sequence ID" value="NZ_JBKTHY010000003.1"/>
</dbReference>
<feature type="compositionally biased region" description="Polar residues" evidence="8">
    <location>
        <begin position="411"/>
        <end position="428"/>
    </location>
</feature>
<name>A0A2J6NQ06_9LACO</name>
<keyword evidence="5 7" id="KW-0175">Coiled coil</keyword>
<dbReference type="CDD" id="cd03278">
    <property type="entry name" value="ABC_SMC_barmotin"/>
    <property type="match status" value="2"/>
</dbReference>
<evidence type="ECO:0000256" key="1">
    <source>
        <dbReference type="ARBA" id="ARBA00004496"/>
    </source>
</evidence>
<dbReference type="Pfam" id="PF02463">
    <property type="entry name" value="SMC_N"/>
    <property type="match status" value="1"/>
</dbReference>
<reference evidence="10 11" key="1">
    <citation type="submission" date="2017-09" db="EMBL/GenBank/DDBJ databases">
        <title>Bacterial strain isolated from the female urinary microbiota.</title>
        <authorList>
            <person name="Thomas-White K."/>
            <person name="Kumar N."/>
            <person name="Forster S."/>
            <person name="Putonti C."/>
            <person name="Lawley T."/>
            <person name="Wolfe A.J."/>
        </authorList>
    </citation>
    <scope>NUCLEOTIDE SEQUENCE [LARGE SCALE GENOMIC DNA]</scope>
    <source>
        <strain evidence="10 11">UMB0683</strain>
    </source>
</reference>
<evidence type="ECO:0000256" key="7">
    <source>
        <dbReference type="HAMAP-Rule" id="MF_01894"/>
    </source>
</evidence>
<dbReference type="InterPro" id="IPR011890">
    <property type="entry name" value="SMC_prok"/>
</dbReference>
<dbReference type="InterPro" id="IPR003395">
    <property type="entry name" value="RecF/RecN/SMC_N"/>
</dbReference>
<dbReference type="SMART" id="SM00968">
    <property type="entry name" value="SMC_hinge"/>
    <property type="match status" value="1"/>
</dbReference>
<comment type="subcellular location">
    <subcellularLocation>
        <location evidence="1 7">Cytoplasm</location>
    </subcellularLocation>
</comment>
<dbReference type="FunFam" id="3.40.50.300:FF:000984">
    <property type="entry name" value="Chromosome partition protein Smc"/>
    <property type="match status" value="1"/>
</dbReference>
<keyword evidence="6 7" id="KW-0238">DNA-binding</keyword>
<comment type="subunit">
    <text evidence="7">Homodimer.</text>
</comment>
<dbReference type="HAMAP" id="MF_01894">
    <property type="entry name" value="Smc_prok"/>
    <property type="match status" value="1"/>
</dbReference>
<evidence type="ECO:0000256" key="3">
    <source>
        <dbReference type="ARBA" id="ARBA00022741"/>
    </source>
</evidence>
<dbReference type="AlphaFoldDB" id="A0A2J6NQ06"/>
<proteinExistence type="inferred from homology"/>
<dbReference type="Pfam" id="PF06470">
    <property type="entry name" value="SMC_hinge"/>
    <property type="match status" value="1"/>
</dbReference>
<dbReference type="InterPro" id="IPR036277">
    <property type="entry name" value="SMC_hinge_sf"/>
</dbReference>
<keyword evidence="2 7" id="KW-0963">Cytoplasm</keyword>
<dbReference type="GO" id="GO:0006260">
    <property type="term" value="P:DNA replication"/>
    <property type="evidence" value="ECO:0007669"/>
    <property type="project" value="UniProtKB-UniRule"/>
</dbReference>
<dbReference type="GO" id="GO:0003677">
    <property type="term" value="F:DNA binding"/>
    <property type="evidence" value="ECO:0007669"/>
    <property type="project" value="UniProtKB-UniRule"/>
</dbReference>
<dbReference type="OrthoDB" id="9808768at2"/>
<dbReference type="Proteomes" id="UP000239920">
    <property type="component" value="Unassembled WGS sequence"/>
</dbReference>
<dbReference type="GO" id="GO:0016887">
    <property type="term" value="F:ATP hydrolysis activity"/>
    <property type="evidence" value="ECO:0007669"/>
    <property type="project" value="InterPro"/>
</dbReference>
<sequence>MQLLSLTLDGFKSFAQKTTIKFEPGMTGIIGPNGSGKSNIIEAIRWVMGEQSARHLRGDKMADVIFNGAADRQPLNRALVSITLDNSDHYLASDFRELTITRKLYRNGDSEYLINGQKVRLKDITDLFIDSGLGRESFSIISQGRVAAVFNGKPVDRRGIIETVAGVAKYKKNKETAEKRLTATMDNLNRVNDIISELSRQLEPLADESALAKDYLEQKKQFDLLDRTQTVRRYDRERDHFATVQAKYRQTAKLVADYQAQQTKVDAMLTKLKQRRAALLKQKDAAQQEILAQTEKIAQLKNEQSMFSMKRDQQLADQRRLNDQADQLTAQLKDAEQAQQAAEEQLAAHQQEIDQHQADYDAAQRMSSAERIQALNKQLGDLRNQQINLMQELTTVHNQQAFLKRSHEQRVSQQNQNSSELQDKQAQLTKLKDAQQGQRQENDRLNQQVTQFQDQVTSLNRQLTTISQQYQQAQRDWYAALGDVHSTKARIKNYRAMSEEYAGYYQGVRTVLQNRQNFPGLAGPVSELFDVPAKLTTAIETVLGGQLQQLVVDQQSTGKRIISYLVQHRGGRATILPLDTLIQRRPAGSWNHVATLPGVVGRAVDLIQFDPQFQVVADYLLGNTVVADNLDHATAISRAGHHQLRVVTLDGQLINASGAMTGGANRHRQHGLLTQKQLGKQLADLLDQQEDQVSQTEQRVAELKAQHDKLDQQLATLQEQLHTAQLDQHTAQSQLTILADRLQDLDRQIQALQSQAAQQGSQVKSDQDQVAQLKAKENKVIQQQQVTKQGIDKLTAQIHDLETNASAQNEELHQMEQWLAVAAERKQQFQHQLAAARQTVTDTQAALTRVKDQLTVLAAAMNDDHSATAAQQTALQDAQKQLSKSKHQVEEADQQLTSLDDDLAIQEDQHQRTAALQQAASDDAGDLKAQQARSESRLDQLLNHLNEQYQLTIDAARQNISDLDDDQLARQLKLLRRGLAELGDVNVGSIAEYDRVKKHYDFLKGQQDDLLAARKQLNQTMGEMDSQVEQRFTRTFKQVSAAFDATFKQIFGGGQAKLILTDPDHLLTTGIDIMAQPPGKKNQHLSLLSGGERALTAITLLFAILKVRPVPFAILDEPEAALDEVNVQRFAQYLNRFGKTGPQFIVITHRKGTMMGADVLYGVTMQESGVSRMVSVDVIDTMNEKENQKKV</sequence>
<dbReference type="GO" id="GO:0030261">
    <property type="term" value="P:chromosome condensation"/>
    <property type="evidence" value="ECO:0007669"/>
    <property type="project" value="InterPro"/>
</dbReference>